<dbReference type="GO" id="GO:0071897">
    <property type="term" value="P:DNA biosynthetic process"/>
    <property type="evidence" value="ECO:0007669"/>
    <property type="project" value="UniProtKB-ARBA"/>
</dbReference>
<dbReference type="EMBL" id="CADCXV010000513">
    <property type="protein sequence ID" value="CAB0030693.1"/>
    <property type="molecule type" value="Genomic_DNA"/>
</dbReference>
<evidence type="ECO:0000259" key="4">
    <source>
        <dbReference type="Pfam" id="PF23055"/>
    </source>
</evidence>
<feature type="domain" description="Reverse transcriptase" evidence="3">
    <location>
        <begin position="130"/>
        <end position="231"/>
    </location>
</feature>
<proteinExistence type="predicted"/>
<gene>
    <name evidence="5" type="ORF">TBRA_LOCUS2689</name>
</gene>
<dbReference type="AlphaFoldDB" id="A0A6H5I6S2"/>
<evidence type="ECO:0000256" key="1">
    <source>
        <dbReference type="SAM" id="Coils"/>
    </source>
</evidence>
<dbReference type="OrthoDB" id="8033893at2759"/>
<organism evidence="5 6">
    <name type="scientific">Trichogramma brassicae</name>
    <dbReference type="NCBI Taxonomy" id="86971"/>
    <lineage>
        <taxon>Eukaryota</taxon>
        <taxon>Metazoa</taxon>
        <taxon>Ecdysozoa</taxon>
        <taxon>Arthropoda</taxon>
        <taxon>Hexapoda</taxon>
        <taxon>Insecta</taxon>
        <taxon>Pterygota</taxon>
        <taxon>Neoptera</taxon>
        <taxon>Endopterygota</taxon>
        <taxon>Hymenoptera</taxon>
        <taxon>Apocrita</taxon>
        <taxon>Proctotrupomorpha</taxon>
        <taxon>Chalcidoidea</taxon>
        <taxon>Trichogrammatidae</taxon>
        <taxon>Trichogramma</taxon>
    </lineage>
</organism>
<protein>
    <submittedName>
        <fullName evidence="5">Uncharacterized protein</fullName>
    </submittedName>
</protein>
<keyword evidence="1" id="KW-0175">Coiled coil</keyword>
<evidence type="ECO:0000259" key="3">
    <source>
        <dbReference type="Pfam" id="PF00078"/>
    </source>
</evidence>
<dbReference type="Pfam" id="PF00078">
    <property type="entry name" value="RVT_1"/>
    <property type="match status" value="1"/>
</dbReference>
<keyword evidence="6" id="KW-1185">Reference proteome</keyword>
<reference evidence="5 6" key="1">
    <citation type="submission" date="2020-02" db="EMBL/GenBank/DDBJ databases">
        <authorList>
            <person name="Ferguson B K."/>
        </authorList>
    </citation>
    <scope>NUCLEOTIDE SEQUENCE [LARGE SCALE GENOMIC DNA]</scope>
</reference>
<evidence type="ECO:0000313" key="6">
    <source>
        <dbReference type="Proteomes" id="UP000479190"/>
    </source>
</evidence>
<dbReference type="Pfam" id="PF23055">
    <property type="entry name" value="DUF7041"/>
    <property type="match status" value="1"/>
</dbReference>
<name>A0A6H5I6S2_9HYME</name>
<dbReference type="Proteomes" id="UP000479190">
    <property type="component" value="Unassembled WGS sequence"/>
</dbReference>
<evidence type="ECO:0000256" key="2">
    <source>
        <dbReference type="SAM" id="MobiDB-lite"/>
    </source>
</evidence>
<accession>A0A6H5I6S2</accession>
<feature type="domain" description="DUF7041" evidence="4">
    <location>
        <begin position="504"/>
        <end position="586"/>
    </location>
</feature>
<dbReference type="InterPro" id="IPR055469">
    <property type="entry name" value="DUF7041"/>
</dbReference>
<dbReference type="InterPro" id="IPR000477">
    <property type="entry name" value="RT_dom"/>
</dbReference>
<dbReference type="PANTHER" id="PTHR33327:SF3">
    <property type="entry name" value="RNA-DIRECTED DNA POLYMERASE"/>
    <property type="match status" value="1"/>
</dbReference>
<dbReference type="Gene3D" id="3.10.10.10">
    <property type="entry name" value="HIV Type 1 Reverse Transcriptase, subunit A, domain 1"/>
    <property type="match status" value="1"/>
</dbReference>
<feature type="coiled-coil region" evidence="1">
    <location>
        <begin position="453"/>
        <end position="480"/>
    </location>
</feature>
<dbReference type="PANTHER" id="PTHR33327">
    <property type="entry name" value="ENDONUCLEASE"/>
    <property type="match status" value="1"/>
</dbReference>
<feature type="region of interest" description="Disordered" evidence="2">
    <location>
        <begin position="383"/>
        <end position="417"/>
    </location>
</feature>
<sequence length="612" mass="68377">MGSNFLSHYDLLPDCRRKRLIDASANLFAPAAMQFSSQCSVKTVAASGEYLDIISAFPDLLRPLGLPQLIKHSTAHHIRTTLGLQLSCRPRHLAHEKLQVAKAELDRMLQADVCRPSESQWSSPWHLTRKGKNGWRPCGDFRGLNSRTIPDRHPVRHIHDFANNIGGSTIFLTIDLVKAYQQIPVNPEDICKTAITTPFGLYKFPFMTFGLKNAGQTFQRFIDEVTRDHKPLIHAFTLKKEKLPPIQLNQLSFISQFSTDIVYIKGAENVVADELSRIEAVSSIDYEELSRSQATDETLKSFLKDPGTSLHPQKIELPGLRTSVYCDVSTHKQRPFLTAPFRRSAFDLIHDNYISGPGGVLSARAHERIPAAARRAVLYSAARTARDGGSSGGSGEPLLESRLRSGADPSEAEKRRRSAELGVTYTLTPVWQIRCTDALPAHAQQLAEQQRLADRQPLDNQRLEQQLADLQAQLALRQNELANALPPPAAAAVQPAIHRVAVKLPAFWSDRPSLWFAQADSQFILSDIISEVTKFHYVVSQLDARIALEVEDVITSPPAVTPYTFLRAKLIERLSASEEQRVRQLISEEELGDRKPSQFLRHLRSLAGNTIV</sequence>
<dbReference type="InterPro" id="IPR043502">
    <property type="entry name" value="DNA/RNA_pol_sf"/>
</dbReference>
<evidence type="ECO:0000313" key="5">
    <source>
        <dbReference type="EMBL" id="CAB0030693.1"/>
    </source>
</evidence>
<dbReference type="CDD" id="cd01647">
    <property type="entry name" value="RT_LTR"/>
    <property type="match status" value="1"/>
</dbReference>
<dbReference type="SUPFAM" id="SSF56672">
    <property type="entry name" value="DNA/RNA polymerases"/>
    <property type="match status" value="1"/>
</dbReference>